<dbReference type="GO" id="GO:0031145">
    <property type="term" value="P:anaphase-promoting complex-dependent catabolic process"/>
    <property type="evidence" value="ECO:0007669"/>
    <property type="project" value="InterPro"/>
</dbReference>
<dbReference type="RefSeq" id="XP_040662872.1">
    <property type="nucleotide sequence ID" value="XM_040811222.1"/>
</dbReference>
<evidence type="ECO:0000256" key="4">
    <source>
        <dbReference type="ARBA" id="ARBA00022786"/>
    </source>
</evidence>
<dbReference type="Pfam" id="PF12894">
    <property type="entry name" value="ANAPC4_WD40"/>
    <property type="match status" value="1"/>
</dbReference>
<evidence type="ECO:0000313" key="8">
    <source>
        <dbReference type="EMBL" id="OJI97109.1"/>
    </source>
</evidence>
<dbReference type="GO" id="GO:0070979">
    <property type="term" value="P:protein K11-linked ubiquitination"/>
    <property type="evidence" value="ECO:0007669"/>
    <property type="project" value="TreeGrafter"/>
</dbReference>
<evidence type="ECO:0000259" key="6">
    <source>
        <dbReference type="Pfam" id="PF12894"/>
    </source>
</evidence>
<gene>
    <name evidence="8" type="ORF">ASPVEDRAFT_36501</name>
</gene>
<keyword evidence="4" id="KW-0833">Ubl conjugation pathway</keyword>
<proteinExistence type="predicted"/>
<evidence type="ECO:0000256" key="1">
    <source>
        <dbReference type="ARBA" id="ARBA00016067"/>
    </source>
</evidence>
<dbReference type="STRING" id="1036611.A0A1L9P6F3"/>
<dbReference type="Gene3D" id="2.130.10.10">
    <property type="entry name" value="YVTN repeat-like/Quinoprotein amine dehydrogenase"/>
    <property type="match status" value="1"/>
</dbReference>
<evidence type="ECO:0000256" key="5">
    <source>
        <dbReference type="ARBA" id="ARBA00023306"/>
    </source>
</evidence>
<evidence type="ECO:0000256" key="2">
    <source>
        <dbReference type="ARBA" id="ARBA00022618"/>
    </source>
</evidence>
<organism evidence="8 9">
    <name type="scientific">Aspergillus versicolor CBS 583.65</name>
    <dbReference type="NCBI Taxonomy" id="1036611"/>
    <lineage>
        <taxon>Eukaryota</taxon>
        <taxon>Fungi</taxon>
        <taxon>Dikarya</taxon>
        <taxon>Ascomycota</taxon>
        <taxon>Pezizomycotina</taxon>
        <taxon>Eurotiomycetes</taxon>
        <taxon>Eurotiomycetidae</taxon>
        <taxon>Eurotiales</taxon>
        <taxon>Aspergillaceae</taxon>
        <taxon>Aspergillus</taxon>
        <taxon>Aspergillus subgen. Nidulantes</taxon>
    </lineage>
</organism>
<protein>
    <recommendedName>
        <fullName evidence="1">Anaphase-promoting complex subunit 4</fullName>
    </recommendedName>
</protein>
<dbReference type="AlphaFoldDB" id="A0A1L9P6F3"/>
<dbReference type="InterPro" id="IPR024977">
    <property type="entry name" value="Apc4-like_WD40_dom"/>
</dbReference>
<keyword evidence="5" id="KW-0131">Cell cycle</keyword>
<dbReference type="PANTHER" id="PTHR13260:SF0">
    <property type="entry name" value="ANAPHASE-PROMOTING COMPLEX SUBUNIT 4"/>
    <property type="match status" value="1"/>
</dbReference>
<dbReference type="PANTHER" id="PTHR13260">
    <property type="entry name" value="ANAPHASE PROMOTING COMPLEX SUBUNIT 4 APC4"/>
    <property type="match status" value="1"/>
</dbReference>
<keyword evidence="3" id="KW-0498">Mitosis</keyword>
<dbReference type="GO" id="GO:0034399">
    <property type="term" value="C:nuclear periphery"/>
    <property type="evidence" value="ECO:0007669"/>
    <property type="project" value="TreeGrafter"/>
</dbReference>
<evidence type="ECO:0000256" key="3">
    <source>
        <dbReference type="ARBA" id="ARBA00022776"/>
    </source>
</evidence>
<feature type="domain" description="Anaphase-promoting complex subunit 4-like WD40" evidence="6">
    <location>
        <begin position="30"/>
        <end position="135"/>
    </location>
</feature>
<evidence type="ECO:0000259" key="7">
    <source>
        <dbReference type="Pfam" id="PF12896"/>
    </source>
</evidence>
<evidence type="ECO:0000313" key="9">
    <source>
        <dbReference type="Proteomes" id="UP000184073"/>
    </source>
</evidence>
<dbReference type="GO" id="GO:0051301">
    <property type="term" value="P:cell division"/>
    <property type="evidence" value="ECO:0007669"/>
    <property type="project" value="UniProtKB-KW"/>
</dbReference>
<dbReference type="SUPFAM" id="SSF50978">
    <property type="entry name" value="WD40 repeat-like"/>
    <property type="match status" value="1"/>
</dbReference>
<dbReference type="GeneID" id="63726733"/>
<dbReference type="InterPro" id="IPR036322">
    <property type="entry name" value="WD40_repeat_dom_sf"/>
</dbReference>
<keyword evidence="9" id="KW-1185">Reference proteome</keyword>
<dbReference type="InterPro" id="IPR024789">
    <property type="entry name" value="APC4"/>
</dbReference>
<feature type="domain" description="Anaphase-promoting complex subunit 4 long" evidence="7">
    <location>
        <begin position="285"/>
        <end position="484"/>
    </location>
</feature>
<dbReference type="OrthoDB" id="2110451at2759"/>
<name>A0A1L9P6F3_ASPVE</name>
<dbReference type="GO" id="GO:0005680">
    <property type="term" value="C:anaphase-promoting complex"/>
    <property type="evidence" value="ECO:0007669"/>
    <property type="project" value="InterPro"/>
</dbReference>
<keyword evidence="2" id="KW-0132">Cell division</keyword>
<dbReference type="InterPro" id="IPR015943">
    <property type="entry name" value="WD40/YVTN_repeat-like_dom_sf"/>
</dbReference>
<sequence length="809" mass="90775">MAEDGSPIQPQLTPVGEKSLPAKCKADMITYCPTMDLIALVTEVDELRVFRLNGQKVFGGSFKGDPYLDEDDGSGEIRALRWKNNGHLLAVACADSTIRVISAYSGKTVHHYPAYSPPGEPQPDLKVTCLGWGVNFTDSKAAQRQLNEAAGQLSVEDLLSLDAQPSKAAALLKADLPRELALLDIESSLPRLSTLPSTGSDDDVFSSRASIDAIFHASNKNTSDAVDVLLVGFEDGTVHLRIFDCFEIGSAMFSHSEPCNILQHASHPLSSTHAIVASTGNDLRLLTLDLRFITRSGRYLSLLAHKTTQLQNLLRYICQVQRQIELEWKNAQELPARYMRSVNQDLEEKCHCDFVTAAYHLVVTGDCFEPLREFLVDIVGERGHKRWEKAVSGGYEIVRRLTHECLLPALERCEVLLSRLIGLSKFQKLSEVLGLETSDLNAIVETLDCLNLLAHHIIINTNEELAQFHSFSHWLRHQIDLLSAEPMSQTLEELMEKTDLVEYPLTLKYIRGPLTKSSLRNFIQQLPMMGFAKPPAASDDKWAPTKGDNRSFYDMFKKLLDQHNQATEEAEPVELPKINNLTRRLGLQFEKVFSQIAVTQRRGILHRSPLVLHECCDKTVFDSTMRYEVVGRGEDLCVIYVAARLTAKKHTAYIYRVVLDSENGVSSTREAHVGAINLKEGIIRQVQFIDDDKLMVLWSNNGGSAFLLQFPFEPAVQLIGDLNPPFSIRYYDVHHQEPKATTDVDISFPEPRFAELVKHRFAPKARPVRIDVNGRQGRRAICVLYAGGLRYEVLDLDAEMGDEDEEEVE</sequence>
<accession>A0A1L9P6F3</accession>
<dbReference type="Proteomes" id="UP000184073">
    <property type="component" value="Unassembled WGS sequence"/>
</dbReference>
<dbReference type="VEuPathDB" id="FungiDB:ASPVEDRAFT_36501"/>
<dbReference type="Pfam" id="PF12896">
    <property type="entry name" value="ANAPC4"/>
    <property type="match status" value="1"/>
</dbReference>
<dbReference type="EMBL" id="KV878125">
    <property type="protein sequence ID" value="OJI97109.1"/>
    <property type="molecule type" value="Genomic_DNA"/>
</dbReference>
<reference evidence="9" key="1">
    <citation type="journal article" date="2017" name="Genome Biol.">
        <title>Comparative genomics reveals high biological diversity and specific adaptations in the industrially and medically important fungal genus Aspergillus.</title>
        <authorList>
            <person name="de Vries R.P."/>
            <person name="Riley R."/>
            <person name="Wiebenga A."/>
            <person name="Aguilar-Osorio G."/>
            <person name="Amillis S."/>
            <person name="Uchima C.A."/>
            <person name="Anderluh G."/>
            <person name="Asadollahi M."/>
            <person name="Askin M."/>
            <person name="Barry K."/>
            <person name="Battaglia E."/>
            <person name="Bayram O."/>
            <person name="Benocci T."/>
            <person name="Braus-Stromeyer S.A."/>
            <person name="Caldana C."/>
            <person name="Canovas D."/>
            <person name="Cerqueira G.C."/>
            <person name="Chen F."/>
            <person name="Chen W."/>
            <person name="Choi C."/>
            <person name="Clum A."/>
            <person name="Dos Santos R.A."/>
            <person name="Damasio A.R."/>
            <person name="Diallinas G."/>
            <person name="Emri T."/>
            <person name="Fekete E."/>
            <person name="Flipphi M."/>
            <person name="Freyberg S."/>
            <person name="Gallo A."/>
            <person name="Gournas C."/>
            <person name="Habgood R."/>
            <person name="Hainaut M."/>
            <person name="Harispe M.L."/>
            <person name="Henrissat B."/>
            <person name="Hilden K.S."/>
            <person name="Hope R."/>
            <person name="Hossain A."/>
            <person name="Karabika E."/>
            <person name="Karaffa L."/>
            <person name="Karanyi Z."/>
            <person name="Krasevec N."/>
            <person name="Kuo A."/>
            <person name="Kusch H."/>
            <person name="LaButti K."/>
            <person name="Lagendijk E.L."/>
            <person name="Lapidus A."/>
            <person name="Levasseur A."/>
            <person name="Lindquist E."/>
            <person name="Lipzen A."/>
            <person name="Logrieco A.F."/>
            <person name="MacCabe A."/>
            <person name="Maekelae M.R."/>
            <person name="Malavazi I."/>
            <person name="Melin P."/>
            <person name="Meyer V."/>
            <person name="Mielnichuk N."/>
            <person name="Miskei M."/>
            <person name="Molnar A.P."/>
            <person name="Mule G."/>
            <person name="Ngan C.Y."/>
            <person name="Orejas M."/>
            <person name="Orosz E."/>
            <person name="Ouedraogo J.P."/>
            <person name="Overkamp K.M."/>
            <person name="Park H.-S."/>
            <person name="Perrone G."/>
            <person name="Piumi F."/>
            <person name="Punt P.J."/>
            <person name="Ram A.F."/>
            <person name="Ramon A."/>
            <person name="Rauscher S."/>
            <person name="Record E."/>
            <person name="Riano-Pachon D.M."/>
            <person name="Robert V."/>
            <person name="Roehrig J."/>
            <person name="Ruller R."/>
            <person name="Salamov A."/>
            <person name="Salih N.S."/>
            <person name="Samson R.A."/>
            <person name="Sandor E."/>
            <person name="Sanguinetti M."/>
            <person name="Schuetze T."/>
            <person name="Sepcic K."/>
            <person name="Shelest E."/>
            <person name="Sherlock G."/>
            <person name="Sophianopoulou V."/>
            <person name="Squina F.M."/>
            <person name="Sun H."/>
            <person name="Susca A."/>
            <person name="Todd R.B."/>
            <person name="Tsang A."/>
            <person name="Unkles S.E."/>
            <person name="van de Wiele N."/>
            <person name="van Rossen-Uffink D."/>
            <person name="Oliveira J.V."/>
            <person name="Vesth T.C."/>
            <person name="Visser J."/>
            <person name="Yu J.-H."/>
            <person name="Zhou M."/>
            <person name="Andersen M.R."/>
            <person name="Archer D.B."/>
            <person name="Baker S.E."/>
            <person name="Benoit I."/>
            <person name="Brakhage A.A."/>
            <person name="Braus G.H."/>
            <person name="Fischer R."/>
            <person name="Frisvad J.C."/>
            <person name="Goldman G.H."/>
            <person name="Houbraken J."/>
            <person name="Oakley B."/>
            <person name="Pocsi I."/>
            <person name="Scazzocchio C."/>
            <person name="Seiboth B."/>
            <person name="vanKuyk P.A."/>
            <person name="Wortman J."/>
            <person name="Dyer P.S."/>
            <person name="Grigoriev I.V."/>
        </authorList>
    </citation>
    <scope>NUCLEOTIDE SEQUENCE [LARGE SCALE GENOMIC DNA]</scope>
    <source>
        <strain evidence="9">CBS 583.65</strain>
    </source>
</reference>
<dbReference type="InterPro" id="IPR024790">
    <property type="entry name" value="APC4_long_dom"/>
</dbReference>